<keyword evidence="4" id="KW-0560">Oxidoreductase</keyword>
<dbReference type="OrthoDB" id="7059163at2"/>
<evidence type="ECO:0000256" key="1">
    <source>
        <dbReference type="ARBA" id="ARBA00006622"/>
    </source>
</evidence>
<dbReference type="Proteomes" id="UP000184327">
    <property type="component" value="Unassembled WGS sequence"/>
</dbReference>
<dbReference type="Gene3D" id="1.20.5.440">
    <property type="entry name" value="ATP synthase delta/epsilon subunit, C-terminal domain"/>
    <property type="match status" value="1"/>
</dbReference>
<keyword evidence="5 6" id="KW-0408">Iron</keyword>
<proteinExistence type="inferred from homology"/>
<dbReference type="Gene3D" id="2.60.120.10">
    <property type="entry name" value="Jelly Rolls"/>
    <property type="match status" value="1"/>
</dbReference>
<feature type="binding site" evidence="6">
    <location>
        <position position="101"/>
    </location>
    <ligand>
        <name>Fe cation</name>
        <dbReference type="ChEBI" id="CHEBI:24875"/>
        <note>catalytic</note>
    </ligand>
</feature>
<dbReference type="AlphaFoldDB" id="A0A1M4TVH4"/>
<dbReference type="InterPro" id="IPR014710">
    <property type="entry name" value="RmlC-like_jellyroll"/>
</dbReference>
<dbReference type="InterPro" id="IPR011051">
    <property type="entry name" value="RmlC_Cupin_sf"/>
</dbReference>
<evidence type="ECO:0000256" key="6">
    <source>
        <dbReference type="PIRSR" id="PIRSR610300-51"/>
    </source>
</evidence>
<evidence type="ECO:0000256" key="2">
    <source>
        <dbReference type="ARBA" id="ARBA00022723"/>
    </source>
</evidence>
<protein>
    <submittedName>
        <fullName evidence="7">Predicted metal-dependent enzyme of the double-stranded beta helix superfamily</fullName>
    </submittedName>
</protein>
<dbReference type="CDD" id="cd10548">
    <property type="entry name" value="cupin_CDO"/>
    <property type="match status" value="1"/>
</dbReference>
<evidence type="ECO:0000313" key="8">
    <source>
        <dbReference type="Proteomes" id="UP000184327"/>
    </source>
</evidence>
<evidence type="ECO:0000313" key="7">
    <source>
        <dbReference type="EMBL" id="SHE48307.1"/>
    </source>
</evidence>
<evidence type="ECO:0000256" key="4">
    <source>
        <dbReference type="ARBA" id="ARBA00023002"/>
    </source>
</evidence>
<dbReference type="PANTHER" id="PTHR12918">
    <property type="entry name" value="CYSTEINE DIOXYGENASE"/>
    <property type="match status" value="1"/>
</dbReference>
<organism evidence="7 8">
    <name type="scientific">Lampropedia hyalina DSM 16112</name>
    <dbReference type="NCBI Taxonomy" id="1122156"/>
    <lineage>
        <taxon>Bacteria</taxon>
        <taxon>Pseudomonadati</taxon>
        <taxon>Pseudomonadota</taxon>
        <taxon>Betaproteobacteria</taxon>
        <taxon>Burkholderiales</taxon>
        <taxon>Comamonadaceae</taxon>
        <taxon>Lampropedia</taxon>
    </lineage>
</organism>
<sequence>MSHPAPPTSPLPTLVPADLAPLRQFVQQLSRLLDDTGDEAQILAQGQTLLAELVAQDGWLPDALAQPHPQHYRQFLLHADSGGRFSVVSFVWGPGQRTPIHDHTVWGLIGMLRGAEYSQNFQRAADGSFIPAGEPVRLEPGQVEAVSPTVGDIHQVSNAFADRTSISIHVYGANIGAVRRSVYREDGTVVPFISGYSNHWVPNIWDDTH</sequence>
<evidence type="ECO:0000256" key="5">
    <source>
        <dbReference type="ARBA" id="ARBA00023004"/>
    </source>
</evidence>
<reference evidence="7 8" key="1">
    <citation type="submission" date="2016-11" db="EMBL/GenBank/DDBJ databases">
        <authorList>
            <person name="Jaros S."/>
            <person name="Januszkiewicz K."/>
            <person name="Wedrychowicz H."/>
        </authorList>
    </citation>
    <scope>NUCLEOTIDE SEQUENCE [LARGE SCALE GENOMIC DNA]</scope>
    <source>
        <strain evidence="7 8">DSM 16112</strain>
    </source>
</reference>
<gene>
    <name evidence="7" type="ORF">SAMN02745117_00357</name>
</gene>
<dbReference type="SUPFAM" id="SSF51182">
    <property type="entry name" value="RmlC-like cupins"/>
    <property type="match status" value="1"/>
</dbReference>
<name>A0A1M4TVH4_9BURK</name>
<dbReference type="Pfam" id="PF05995">
    <property type="entry name" value="CDO_I"/>
    <property type="match status" value="1"/>
</dbReference>
<dbReference type="PANTHER" id="PTHR12918:SF1">
    <property type="entry name" value="CYSTEINE DIOXYGENASE TYPE 1"/>
    <property type="match status" value="1"/>
</dbReference>
<comment type="similarity">
    <text evidence="1">Belongs to the cysteine dioxygenase family.</text>
</comment>
<dbReference type="RefSeq" id="WP_073354006.1">
    <property type="nucleotide sequence ID" value="NZ_FQUZ01000003.1"/>
</dbReference>
<dbReference type="EMBL" id="FQUZ01000003">
    <property type="protein sequence ID" value="SHE48307.1"/>
    <property type="molecule type" value="Genomic_DNA"/>
</dbReference>
<keyword evidence="3" id="KW-0223">Dioxygenase</keyword>
<dbReference type="STRING" id="1122156.SAMN02745117_00357"/>
<feature type="binding site" evidence="6">
    <location>
        <position position="103"/>
    </location>
    <ligand>
        <name>Fe cation</name>
        <dbReference type="ChEBI" id="CHEBI:24875"/>
        <note>catalytic</note>
    </ligand>
</feature>
<feature type="binding site" evidence="6">
    <location>
        <position position="154"/>
    </location>
    <ligand>
        <name>Fe cation</name>
        <dbReference type="ChEBI" id="CHEBI:24875"/>
        <note>catalytic</note>
    </ligand>
</feature>
<keyword evidence="8" id="KW-1185">Reference proteome</keyword>
<dbReference type="GO" id="GO:0008198">
    <property type="term" value="F:ferrous iron binding"/>
    <property type="evidence" value="ECO:0007669"/>
    <property type="project" value="TreeGrafter"/>
</dbReference>
<evidence type="ECO:0000256" key="3">
    <source>
        <dbReference type="ARBA" id="ARBA00022964"/>
    </source>
</evidence>
<dbReference type="InterPro" id="IPR010300">
    <property type="entry name" value="CDO_1"/>
</dbReference>
<accession>A0A1M4TVH4</accession>
<keyword evidence="2 6" id="KW-0479">Metal-binding</keyword>
<dbReference type="GO" id="GO:0016702">
    <property type="term" value="F:oxidoreductase activity, acting on single donors with incorporation of molecular oxygen, incorporation of two atoms of oxygen"/>
    <property type="evidence" value="ECO:0007669"/>
    <property type="project" value="InterPro"/>
</dbReference>